<name>A0A1M7IWF2_9FIRM</name>
<reference evidence="1 2" key="1">
    <citation type="submission" date="2016-11" db="EMBL/GenBank/DDBJ databases">
        <authorList>
            <person name="Jaros S."/>
            <person name="Januszkiewicz K."/>
            <person name="Wedrychowicz H."/>
        </authorList>
    </citation>
    <scope>NUCLEOTIDE SEQUENCE [LARGE SCALE GENOMIC DNA]</scope>
    <source>
        <strain evidence="1 2">DSM 15930</strain>
    </source>
</reference>
<evidence type="ECO:0000313" key="2">
    <source>
        <dbReference type="Proteomes" id="UP000184038"/>
    </source>
</evidence>
<accession>A0A1M7IWF2</accession>
<evidence type="ECO:0000313" key="1">
    <source>
        <dbReference type="EMBL" id="SHM45056.1"/>
    </source>
</evidence>
<dbReference type="RefSeq" id="WP_073286930.1">
    <property type="nucleotide sequence ID" value="NZ_FRCP01000010.1"/>
</dbReference>
<gene>
    <name evidence="1" type="ORF">SAMN02746066_01993</name>
</gene>
<dbReference type="Proteomes" id="UP000184038">
    <property type="component" value="Unassembled WGS sequence"/>
</dbReference>
<sequence>MDELVNSYIIYLCKNYYMRNRDVFTNSHYKKNNWEVCDSIIFEEELINILINSLISHEGDISQVLQSRIVNYVTNVIHNEKVNNHRRSLLVKEMMSNNTYPEKTNTLSKYSLADSILVELDNRIENTCRCNFLGVLIYNDHAENLREAVEVEDLSFVFKNVKQVSIIGNLDFATDNVFTVLDVNHKVNDNYREFRILCISNFKHLIFSIEYKNVEIETYRYEGNNPILMQRCANKIRPNSLECK</sequence>
<keyword evidence="2" id="KW-1185">Reference proteome</keyword>
<dbReference type="AlphaFoldDB" id="A0A1M7IWF2"/>
<organism evidence="1 2">
    <name type="scientific">Anaerosporobacter mobilis DSM 15930</name>
    <dbReference type="NCBI Taxonomy" id="1120996"/>
    <lineage>
        <taxon>Bacteria</taxon>
        <taxon>Bacillati</taxon>
        <taxon>Bacillota</taxon>
        <taxon>Clostridia</taxon>
        <taxon>Lachnospirales</taxon>
        <taxon>Lachnospiraceae</taxon>
        <taxon>Anaerosporobacter</taxon>
    </lineage>
</organism>
<protein>
    <submittedName>
        <fullName evidence="1">Uncharacterized protein</fullName>
    </submittedName>
</protein>
<proteinExistence type="predicted"/>
<dbReference type="EMBL" id="FRCP01000010">
    <property type="protein sequence ID" value="SHM45056.1"/>
    <property type="molecule type" value="Genomic_DNA"/>
</dbReference>